<evidence type="ECO:0000313" key="3">
    <source>
        <dbReference type="Proteomes" id="UP000009011"/>
    </source>
</evidence>
<gene>
    <name evidence="2" type="ordered locus">MROS_1396</name>
</gene>
<protein>
    <submittedName>
        <fullName evidence="2">Beta-lactamase, putative</fullName>
    </submittedName>
</protein>
<evidence type="ECO:0000313" key="2">
    <source>
        <dbReference type="EMBL" id="AFN74633.1"/>
    </source>
</evidence>
<proteinExistence type="predicted"/>
<dbReference type="Pfam" id="PF00144">
    <property type="entry name" value="Beta-lactamase"/>
    <property type="match status" value="1"/>
</dbReference>
<dbReference type="AlphaFoldDB" id="I7A053"/>
<organism evidence="2 3">
    <name type="scientific">Melioribacter roseus (strain DSM 23840 / JCM 17771 / VKM B-2668 / P3M-2)</name>
    <dbReference type="NCBI Taxonomy" id="1191523"/>
    <lineage>
        <taxon>Bacteria</taxon>
        <taxon>Pseudomonadati</taxon>
        <taxon>Ignavibacteriota</taxon>
        <taxon>Ignavibacteria</taxon>
        <taxon>Ignavibacteriales</taxon>
        <taxon>Melioribacteraceae</taxon>
        <taxon>Melioribacter</taxon>
    </lineage>
</organism>
<dbReference type="OrthoDB" id="1522765at2"/>
<accession>I7A053</accession>
<dbReference type="InterPro" id="IPR001466">
    <property type="entry name" value="Beta-lactam-related"/>
</dbReference>
<dbReference type="PANTHER" id="PTHR46825:SF9">
    <property type="entry name" value="BETA-LACTAMASE-RELATED DOMAIN-CONTAINING PROTEIN"/>
    <property type="match status" value="1"/>
</dbReference>
<reference evidence="2 3" key="1">
    <citation type="journal article" date="2013" name="PLoS ONE">
        <title>Genomic analysis of Melioribacter roseus, facultatively anaerobic organotrophic bacterium representing a novel deep lineage within Bacteriodetes/Chlorobi group.</title>
        <authorList>
            <person name="Kadnikov V.V."/>
            <person name="Mardanov A.V."/>
            <person name="Podosokorskaya O.A."/>
            <person name="Gavrilov S.N."/>
            <person name="Kublanov I.V."/>
            <person name="Beletsky A.V."/>
            <person name="Bonch-Osmolovskaya E.A."/>
            <person name="Ravin N.V."/>
        </authorList>
    </citation>
    <scope>NUCLEOTIDE SEQUENCE [LARGE SCALE GENOMIC DNA]</scope>
    <source>
        <strain evidence="3">JCM 17771 / P3M-2</strain>
    </source>
</reference>
<dbReference type="STRING" id="1191523.MROS_1396"/>
<sequence length="496" mass="56456">MKRLIGLLYLCLLWFPFVSYPLPGDCDGGKDCEKKHDFFYKIENKIKTVFNDYGFRGDFLIAVVDECGVNGYAVINRNIIEGRYTDLNIDSPFYIASHTKAFTGALMCMLDEEGTLDLNKFIADYLLELNFGGGINTADITLKSLLNHTHGIFSVRLTWKTAFLGYSGLNSEILEDINNDFIYDPSHKFRYSNVGTIVAAIIAEKVTGKNWKELMREKIFVPLKMEHTSCNVSDYNADLIRPSVIVSRNNEIISSGFYKKDITMHASGGIISTTKDLSLWLAANIRQDEILMNKKSWILLHSPSALQNRKYFTYDRFGYGLGWDIAEYNGDTILTRFGGYAGISCHISFIPKKKIGIIAFSTDNRAFLLPHLMANYVYNLMSERDAESIIENELAFFREAFLKQNNLSYPSDSLLLQANNRNDAITGIYQTDSWPSIEIKKSGNYYNFIWGVLKGKIYLKDDSSFTTNTGVIIRDFKIKNDTLFTGSLIFIKNMKK</sequence>
<dbReference type="Proteomes" id="UP000009011">
    <property type="component" value="Chromosome"/>
</dbReference>
<feature type="domain" description="Beta-lactamase-related" evidence="1">
    <location>
        <begin position="83"/>
        <end position="364"/>
    </location>
</feature>
<name>I7A053_MELRP</name>
<dbReference type="SUPFAM" id="SSF56601">
    <property type="entry name" value="beta-lactamase/transpeptidase-like"/>
    <property type="match status" value="1"/>
</dbReference>
<dbReference type="HOGENOM" id="CLU_542660_0_0_10"/>
<dbReference type="PANTHER" id="PTHR46825">
    <property type="entry name" value="D-ALANYL-D-ALANINE-CARBOXYPEPTIDASE/ENDOPEPTIDASE AMPH"/>
    <property type="match status" value="1"/>
</dbReference>
<dbReference type="KEGG" id="mro:MROS_1396"/>
<dbReference type="Gene3D" id="3.40.710.10">
    <property type="entry name" value="DD-peptidase/beta-lactamase superfamily"/>
    <property type="match status" value="1"/>
</dbReference>
<evidence type="ECO:0000259" key="1">
    <source>
        <dbReference type="Pfam" id="PF00144"/>
    </source>
</evidence>
<dbReference type="InterPro" id="IPR050491">
    <property type="entry name" value="AmpC-like"/>
</dbReference>
<dbReference type="eggNOG" id="COG1680">
    <property type="taxonomic scope" value="Bacteria"/>
</dbReference>
<dbReference type="EMBL" id="CP003557">
    <property type="protein sequence ID" value="AFN74633.1"/>
    <property type="molecule type" value="Genomic_DNA"/>
</dbReference>
<keyword evidence="3" id="KW-1185">Reference proteome</keyword>
<dbReference type="RefSeq" id="WP_014856067.1">
    <property type="nucleotide sequence ID" value="NC_018178.1"/>
</dbReference>
<dbReference type="InterPro" id="IPR012338">
    <property type="entry name" value="Beta-lactam/transpept-like"/>
</dbReference>